<dbReference type="InParanoid" id="G4TQP4"/>
<feature type="transmembrane region" description="Helical" evidence="1">
    <location>
        <begin position="190"/>
        <end position="213"/>
    </location>
</feature>
<dbReference type="AlphaFoldDB" id="G4TQP4"/>
<evidence type="ECO:0000313" key="3">
    <source>
        <dbReference type="Proteomes" id="UP000007148"/>
    </source>
</evidence>
<dbReference type="HOGENOM" id="CLU_480677_0_0_1"/>
<dbReference type="EMBL" id="CAFZ01000241">
    <property type="protein sequence ID" value="CCA73637.1"/>
    <property type="molecule type" value="Genomic_DNA"/>
</dbReference>
<accession>G4TQP4</accession>
<dbReference type="OrthoDB" id="3264748at2759"/>
<organism evidence="2 3">
    <name type="scientific">Serendipita indica (strain DSM 11827)</name>
    <name type="common">Root endophyte fungus</name>
    <name type="synonym">Piriformospora indica</name>
    <dbReference type="NCBI Taxonomy" id="1109443"/>
    <lineage>
        <taxon>Eukaryota</taxon>
        <taxon>Fungi</taxon>
        <taxon>Dikarya</taxon>
        <taxon>Basidiomycota</taxon>
        <taxon>Agaricomycotina</taxon>
        <taxon>Agaricomycetes</taxon>
        <taxon>Sebacinales</taxon>
        <taxon>Serendipitaceae</taxon>
        <taxon>Serendipita</taxon>
    </lineage>
</organism>
<keyword evidence="1" id="KW-1133">Transmembrane helix</keyword>
<name>G4TQP4_SERID</name>
<feature type="transmembrane region" description="Helical" evidence="1">
    <location>
        <begin position="107"/>
        <end position="130"/>
    </location>
</feature>
<sequence length="567" mass="64111">MSKRGSLTEMEVPSLPSIWTLYLEDMLPNAQAKRKGLDNLLQTILVYLGLCLGSSMTVAQIVIQDLDTDSSRLFNLTCHISLQIFNTTVPAAGDILVDSSIPLSLSAVFIICLLMFLFFTIETFTCVLAYNGETPVAHALGLRGRKLAIAISRKQIWRRIWSIQYRMFLIFLNVGFVFVAAISISPIIGYQAALTATGTIGLAAVGIGILWLATTKILPDFFEDIRALWVAFLPGLNAEQKKEFPVIRHLRITGLQEDSILKYTLTLHHLNAWQDGIPKQINKGDLGESLNSLLKTYSLPREYPRTYTREEIQLLPLLAECAANQFISGLDYRRKEDERCSHKENEEGSISALFGDLSALKHPSHMELDIIVQLVLWRNCPLDESFRSLWEELQSGHCYITGHAFSKRLLAYALQRLRTYAITSTQAENTTFMVWVTEKVRQFCHIAYLTRHWQIPLFSELLDINEPSLTNDERLRFCSLVCGTAWFRHYLSQRNRRDNVVGILEEEGKKLPLPTYPNIPALIGCLSRNDDDQEMKVKLTRIHNIFIPKASASGNPSGGQCINSEAE</sequence>
<keyword evidence="3" id="KW-1185">Reference proteome</keyword>
<evidence type="ECO:0000313" key="2">
    <source>
        <dbReference type="EMBL" id="CCA73637.1"/>
    </source>
</evidence>
<feature type="transmembrane region" description="Helical" evidence="1">
    <location>
        <begin position="163"/>
        <end position="184"/>
    </location>
</feature>
<protein>
    <submittedName>
        <fullName evidence="2">Uncharacterized protein</fullName>
    </submittedName>
</protein>
<reference evidence="2 3" key="1">
    <citation type="journal article" date="2011" name="PLoS Pathog.">
        <title>Endophytic Life Strategies Decoded by Genome and Transcriptome Analyses of the Mutualistic Root Symbiont Piriformospora indica.</title>
        <authorList>
            <person name="Zuccaro A."/>
            <person name="Lahrmann U."/>
            <person name="Guldener U."/>
            <person name="Langen G."/>
            <person name="Pfiffi S."/>
            <person name="Biedenkopf D."/>
            <person name="Wong P."/>
            <person name="Samans B."/>
            <person name="Grimm C."/>
            <person name="Basiewicz M."/>
            <person name="Murat C."/>
            <person name="Martin F."/>
            <person name="Kogel K.H."/>
        </authorList>
    </citation>
    <scope>NUCLEOTIDE SEQUENCE [LARGE SCALE GENOMIC DNA]</scope>
    <source>
        <strain evidence="2 3">DSM 11827</strain>
    </source>
</reference>
<keyword evidence="1" id="KW-0472">Membrane</keyword>
<evidence type="ECO:0000256" key="1">
    <source>
        <dbReference type="SAM" id="Phobius"/>
    </source>
</evidence>
<feature type="transmembrane region" description="Helical" evidence="1">
    <location>
        <begin position="44"/>
        <end position="63"/>
    </location>
</feature>
<proteinExistence type="predicted"/>
<comment type="caution">
    <text evidence="2">The sequence shown here is derived from an EMBL/GenBank/DDBJ whole genome shotgun (WGS) entry which is preliminary data.</text>
</comment>
<keyword evidence="1" id="KW-0812">Transmembrane</keyword>
<dbReference type="Proteomes" id="UP000007148">
    <property type="component" value="Unassembled WGS sequence"/>
</dbReference>
<gene>
    <name evidence="2" type="ORF">PIIN_07590</name>
</gene>